<evidence type="ECO:0000313" key="4">
    <source>
        <dbReference type="EMBL" id="GMH21630.1"/>
    </source>
</evidence>
<accession>A0AAD3XZ51</accession>
<keyword evidence="3" id="KW-0648">Protein biosynthesis</keyword>
<evidence type="ECO:0000256" key="2">
    <source>
        <dbReference type="ARBA" id="ARBA00022540"/>
    </source>
</evidence>
<dbReference type="PANTHER" id="PTHR23253:SF9">
    <property type="entry name" value="EUKARYOTIC TRANSLATION INITIATION FACTOR 4 GAMMA 2"/>
    <property type="match status" value="1"/>
</dbReference>
<organism evidence="4 5">
    <name type="scientific">Nepenthes gracilis</name>
    <name type="common">Slender pitcher plant</name>
    <dbReference type="NCBI Taxonomy" id="150966"/>
    <lineage>
        <taxon>Eukaryota</taxon>
        <taxon>Viridiplantae</taxon>
        <taxon>Streptophyta</taxon>
        <taxon>Embryophyta</taxon>
        <taxon>Tracheophyta</taxon>
        <taxon>Spermatophyta</taxon>
        <taxon>Magnoliopsida</taxon>
        <taxon>eudicotyledons</taxon>
        <taxon>Gunneridae</taxon>
        <taxon>Pentapetalae</taxon>
        <taxon>Caryophyllales</taxon>
        <taxon>Nepenthaceae</taxon>
        <taxon>Nepenthes</taxon>
    </lineage>
</organism>
<dbReference type="AlphaFoldDB" id="A0AAD3XZ51"/>
<evidence type="ECO:0000256" key="3">
    <source>
        <dbReference type="ARBA" id="ARBA00022917"/>
    </source>
</evidence>
<protein>
    <submittedName>
        <fullName evidence="4">Uncharacterized protein</fullName>
    </submittedName>
</protein>
<dbReference type="GO" id="GO:0003743">
    <property type="term" value="F:translation initiation factor activity"/>
    <property type="evidence" value="ECO:0007669"/>
    <property type="project" value="UniProtKB-KW"/>
</dbReference>
<sequence length="106" mass="11968">METEYCLFCFTTKWYNCVSSAKDEKEVALCVKDLNAPSFYPQVLSAWAADSFDRKDQERDMLAKPPVSLSKSDGTFNPAQLIEGLEKFFHCSSWDRNSSGLPVSDP</sequence>
<dbReference type="Proteomes" id="UP001279734">
    <property type="component" value="Unassembled WGS sequence"/>
</dbReference>
<dbReference type="EMBL" id="BSYO01000023">
    <property type="protein sequence ID" value="GMH21630.1"/>
    <property type="molecule type" value="Genomic_DNA"/>
</dbReference>
<reference evidence="4" key="1">
    <citation type="submission" date="2023-05" db="EMBL/GenBank/DDBJ databases">
        <title>Nepenthes gracilis genome sequencing.</title>
        <authorList>
            <person name="Fukushima K."/>
        </authorList>
    </citation>
    <scope>NUCLEOTIDE SEQUENCE</scope>
    <source>
        <strain evidence="4">SING2019-196</strain>
    </source>
</reference>
<proteinExistence type="inferred from homology"/>
<dbReference type="Gene3D" id="1.25.40.180">
    <property type="match status" value="1"/>
</dbReference>
<dbReference type="SUPFAM" id="SSF48371">
    <property type="entry name" value="ARM repeat"/>
    <property type="match status" value="1"/>
</dbReference>
<dbReference type="PANTHER" id="PTHR23253">
    <property type="entry name" value="EUKARYOTIC TRANSLATION INITIATION FACTOR 4 GAMMA"/>
    <property type="match status" value="1"/>
</dbReference>
<comment type="similarity">
    <text evidence="1">Belongs to the eukaryotic initiation factor 4G family.</text>
</comment>
<dbReference type="GO" id="GO:0016281">
    <property type="term" value="C:eukaryotic translation initiation factor 4F complex"/>
    <property type="evidence" value="ECO:0007669"/>
    <property type="project" value="TreeGrafter"/>
</dbReference>
<dbReference type="InterPro" id="IPR016024">
    <property type="entry name" value="ARM-type_fold"/>
</dbReference>
<comment type="caution">
    <text evidence="4">The sequence shown here is derived from an EMBL/GenBank/DDBJ whole genome shotgun (WGS) entry which is preliminary data.</text>
</comment>
<name>A0AAD3XZ51_NEPGR</name>
<evidence type="ECO:0000313" key="5">
    <source>
        <dbReference type="Proteomes" id="UP001279734"/>
    </source>
</evidence>
<gene>
    <name evidence="4" type="ORF">Nepgr_023472</name>
</gene>
<keyword evidence="5" id="KW-1185">Reference proteome</keyword>
<evidence type="ECO:0000256" key="1">
    <source>
        <dbReference type="ARBA" id="ARBA00005775"/>
    </source>
</evidence>
<keyword evidence="2" id="KW-0396">Initiation factor</keyword>
<dbReference type="GO" id="GO:0003729">
    <property type="term" value="F:mRNA binding"/>
    <property type="evidence" value="ECO:0007669"/>
    <property type="project" value="TreeGrafter"/>
</dbReference>